<dbReference type="AlphaFoldDB" id="A0A1Y6C7S6"/>
<protein>
    <submittedName>
        <fullName evidence="1">Uncharacterized protein</fullName>
    </submittedName>
</protein>
<dbReference type="Proteomes" id="UP000192907">
    <property type="component" value="Unassembled WGS sequence"/>
</dbReference>
<keyword evidence="2" id="KW-1185">Reference proteome</keyword>
<proteinExistence type="predicted"/>
<dbReference type="RefSeq" id="WP_132320523.1">
    <property type="nucleotide sequence ID" value="NZ_FWZT01000012.1"/>
</dbReference>
<evidence type="ECO:0000313" key="1">
    <source>
        <dbReference type="EMBL" id="SMF41020.1"/>
    </source>
</evidence>
<evidence type="ECO:0000313" key="2">
    <source>
        <dbReference type="Proteomes" id="UP000192907"/>
    </source>
</evidence>
<sequence>MKEKVIPVYDVDFYGTRILMQDFVIYLDSDLEEEEFDPNHPHKVPRYEMARVAIVAAVPKGESIPLEESDAFNGVRDMYRKACFKELSLEPDGMRRLGVKRILAEIDQL</sequence>
<gene>
    <name evidence="1" type="ORF">SAMN06296036_112123</name>
</gene>
<reference evidence="2" key="1">
    <citation type="submission" date="2017-04" db="EMBL/GenBank/DDBJ databases">
        <authorList>
            <person name="Varghese N."/>
            <person name="Submissions S."/>
        </authorList>
    </citation>
    <scope>NUCLEOTIDE SEQUENCE [LARGE SCALE GENOMIC DNA]</scope>
    <source>
        <strain evidence="2">RKEM611</strain>
    </source>
</reference>
<organism evidence="1 2">
    <name type="scientific">Pseudobacteriovorax antillogorgiicola</name>
    <dbReference type="NCBI Taxonomy" id="1513793"/>
    <lineage>
        <taxon>Bacteria</taxon>
        <taxon>Pseudomonadati</taxon>
        <taxon>Bdellovibrionota</taxon>
        <taxon>Oligoflexia</taxon>
        <taxon>Oligoflexales</taxon>
        <taxon>Pseudobacteriovoracaceae</taxon>
        <taxon>Pseudobacteriovorax</taxon>
    </lineage>
</organism>
<name>A0A1Y6C7S6_9BACT</name>
<accession>A0A1Y6C7S6</accession>
<dbReference type="EMBL" id="FWZT01000012">
    <property type="protein sequence ID" value="SMF41020.1"/>
    <property type="molecule type" value="Genomic_DNA"/>
</dbReference>